<dbReference type="InParanoid" id="A0A1C7N1T0"/>
<dbReference type="Proteomes" id="UP000093000">
    <property type="component" value="Unassembled WGS sequence"/>
</dbReference>
<dbReference type="STRING" id="101091.A0A1C7N1T0"/>
<organism evidence="3 4">
    <name type="scientific">Choanephora cucurbitarum</name>
    <dbReference type="NCBI Taxonomy" id="101091"/>
    <lineage>
        <taxon>Eukaryota</taxon>
        <taxon>Fungi</taxon>
        <taxon>Fungi incertae sedis</taxon>
        <taxon>Mucoromycota</taxon>
        <taxon>Mucoromycotina</taxon>
        <taxon>Mucoromycetes</taxon>
        <taxon>Mucorales</taxon>
        <taxon>Mucorineae</taxon>
        <taxon>Choanephoraceae</taxon>
        <taxon>Choanephoroideae</taxon>
        <taxon>Choanephora</taxon>
    </lineage>
</organism>
<evidence type="ECO:0000256" key="1">
    <source>
        <dbReference type="SAM" id="MobiDB-lite"/>
    </source>
</evidence>
<feature type="region of interest" description="Disordered" evidence="1">
    <location>
        <begin position="176"/>
        <end position="230"/>
    </location>
</feature>
<evidence type="ECO:0000313" key="3">
    <source>
        <dbReference type="EMBL" id="OBZ82951.1"/>
    </source>
</evidence>
<accession>A0A1C7N1T0</accession>
<sequence length="832" mass="93438">MSRYASGAIRYDSDNGSDMDVSSDDDDMVLTHAQVKPPHENLVQSLRHKIQQKDQPLIQPRVEIFLPYSNHGQPANSYANTLKRVIKIDDDSDTESVDSFKTAPDSLYEEDPLETPASNEVNLDHLQRMIVDLEEQLTATRARGDHIQRLIDEKNAKREALRIKKLEESVRRSIMKRKREAPVTEAPTESEASTEDKALSKKKKRVVDKGKQKAEPPVEQKTEQPQPQQIAVQPMPLLPVQQRTKVSMSSMAARQRYINTMMHNSNINQGIQLPEPTPPLSRKQKKKAHTTVVSTEGPKQTEIKKQVLASFLEGGMTVRQMKILLVDLWHRSIEARLNVFQEVHARELRKRVVPKLQDNDNDTVMFTLKKRGRASYTPPNKLFLPSKFYGHPERLDYNTFELQEDDTWAALEFFTYLSPALVLPKRKTPSAFVVDDENLSLETESMDEHRPTPFLLDMQSDQGRAAHHDIITSLERIRANSEIELPRQTNNRRPLRESHPRKAKDIANELTRLEQTSYQAKQAAKNHKANNNNNTISPFKSQLPLGPTISPLAIMSPPPFNTLAGAMPLPFNAMPQSMNFMPQPMNFMAPPVNFMGNAPHSPVRNTPTRNTPQTTRPAPAQHNNTAPSNNVPRQPTSAPTQHNNAPTQHNNAAPSNNPPRQPANAPTQHINAARQSTSAPAQHNNAPRQPTNPPKQPTHAPKQPTHAPKQPNRASERPIQIITHSTSPAPQPVETKNAASFSASHSFRPYRSVVSSLGVKSTVKELEQQPKSKVLEEAIKPVSHTTSDHPETANTSHVAEKRSELCSAESSGGVCRVKNCPFLHFKDYNTMQ</sequence>
<evidence type="ECO:0000313" key="4">
    <source>
        <dbReference type="Proteomes" id="UP000093000"/>
    </source>
</evidence>
<dbReference type="Pfam" id="PF10650">
    <property type="entry name" value="zf-C3H1"/>
    <property type="match status" value="1"/>
</dbReference>
<feature type="compositionally biased region" description="Polar residues" evidence="1">
    <location>
        <begin position="664"/>
        <end position="689"/>
    </location>
</feature>
<reference evidence="3 4" key="1">
    <citation type="submission" date="2016-03" db="EMBL/GenBank/DDBJ databases">
        <title>Choanephora cucurbitarum.</title>
        <authorList>
            <person name="Min B."/>
            <person name="Park H."/>
            <person name="Park J.-H."/>
            <person name="Shin H.-D."/>
            <person name="Choi I.-G."/>
        </authorList>
    </citation>
    <scope>NUCLEOTIDE SEQUENCE [LARGE SCALE GENOMIC DNA]</scope>
    <source>
        <strain evidence="3 4">KUS-F28377</strain>
    </source>
</reference>
<feature type="region of interest" description="Disordered" evidence="1">
    <location>
        <begin position="521"/>
        <end position="540"/>
    </location>
</feature>
<dbReference type="EMBL" id="LUGH01000753">
    <property type="protein sequence ID" value="OBZ82951.1"/>
    <property type="molecule type" value="Genomic_DNA"/>
</dbReference>
<gene>
    <name evidence="3" type="ORF">A0J61_09002</name>
</gene>
<evidence type="ECO:0000259" key="2">
    <source>
        <dbReference type="Pfam" id="PF10650"/>
    </source>
</evidence>
<proteinExistence type="predicted"/>
<dbReference type="InterPro" id="IPR019607">
    <property type="entry name" value="Putative_zinc-finger_domain"/>
</dbReference>
<feature type="compositionally biased region" description="Low complexity" evidence="1">
    <location>
        <begin position="605"/>
        <end position="621"/>
    </location>
</feature>
<feature type="region of interest" description="Disordered" evidence="1">
    <location>
        <begin position="1"/>
        <end position="26"/>
    </location>
</feature>
<feature type="region of interest" description="Disordered" evidence="1">
    <location>
        <begin position="592"/>
        <end position="714"/>
    </location>
</feature>
<comment type="caution">
    <text evidence="3">The sequence shown here is derived from an EMBL/GenBank/DDBJ whole genome shotgun (WGS) entry which is preliminary data.</text>
</comment>
<keyword evidence="4" id="KW-1185">Reference proteome</keyword>
<feature type="compositionally biased region" description="Acidic residues" evidence="1">
    <location>
        <begin position="15"/>
        <end position="26"/>
    </location>
</feature>
<feature type="compositionally biased region" description="Low complexity" evidence="1">
    <location>
        <begin position="521"/>
        <end position="534"/>
    </location>
</feature>
<feature type="domain" description="Putative zinc-finger" evidence="2">
    <location>
        <begin position="805"/>
        <end position="826"/>
    </location>
</feature>
<protein>
    <recommendedName>
        <fullName evidence="2">Putative zinc-finger domain-containing protein</fullName>
    </recommendedName>
</protein>
<feature type="compositionally biased region" description="Polar residues" evidence="1">
    <location>
        <begin position="622"/>
        <end position="655"/>
    </location>
</feature>
<dbReference type="OrthoDB" id="2290160at2759"/>
<feature type="compositionally biased region" description="Basic and acidic residues" evidence="1">
    <location>
        <begin position="207"/>
        <end position="222"/>
    </location>
</feature>
<name>A0A1C7N1T0_9FUNG</name>
<dbReference type="AlphaFoldDB" id="A0A1C7N1T0"/>